<reference evidence="1 2" key="2">
    <citation type="submission" date="2005-09" db="EMBL/GenBank/DDBJ databases">
        <authorList>
            <person name="Mural R.J."/>
            <person name="Li P.W."/>
            <person name="Adams M.D."/>
            <person name="Amanatides P.G."/>
            <person name="Baden-Tillson H."/>
            <person name="Barnstead M."/>
            <person name="Chin S.H."/>
            <person name="Dew I."/>
            <person name="Evans C.A."/>
            <person name="Ferriera S."/>
            <person name="Flanigan M."/>
            <person name="Fosler C."/>
            <person name="Glodek A."/>
            <person name="Gu Z."/>
            <person name="Holt R.A."/>
            <person name="Jennings D."/>
            <person name="Kraft C.L."/>
            <person name="Lu F."/>
            <person name="Nguyen T."/>
            <person name="Nusskern D.R."/>
            <person name="Pfannkoch C.M."/>
            <person name="Sitter C."/>
            <person name="Sutton G.G."/>
            <person name="Venter J.C."/>
            <person name="Wang Z."/>
            <person name="Woodage T."/>
            <person name="Zheng X.H."/>
            <person name="Zhong F."/>
        </authorList>
    </citation>
    <scope>NUCLEOTIDE SEQUENCE [LARGE SCALE GENOMIC DNA]</scope>
    <source>
        <strain evidence="1">BN</strain>
        <strain evidence="2">BN, Sprague-Dawley</strain>
    </source>
</reference>
<gene>
    <name evidence="1" type="ORF">rCG_50706</name>
</gene>
<evidence type="ECO:0000313" key="1">
    <source>
        <dbReference type="EMBL" id="EDL86854.1"/>
    </source>
</evidence>
<proteinExistence type="predicted"/>
<dbReference type="EMBL" id="CH474035">
    <property type="protein sequence ID" value="EDL86854.1"/>
    <property type="molecule type" value="Genomic_DNA"/>
</dbReference>
<organism evidence="1 2">
    <name type="scientific">Rattus norvegicus</name>
    <name type="common">Rat</name>
    <dbReference type="NCBI Taxonomy" id="10116"/>
    <lineage>
        <taxon>Eukaryota</taxon>
        <taxon>Metazoa</taxon>
        <taxon>Chordata</taxon>
        <taxon>Craniata</taxon>
        <taxon>Vertebrata</taxon>
        <taxon>Euteleostomi</taxon>
        <taxon>Mammalia</taxon>
        <taxon>Eutheria</taxon>
        <taxon>Euarchontoglires</taxon>
        <taxon>Glires</taxon>
        <taxon>Rodentia</taxon>
        <taxon>Myomorpha</taxon>
        <taxon>Muroidea</taxon>
        <taxon>Muridae</taxon>
        <taxon>Murinae</taxon>
        <taxon>Rattus</taxon>
    </lineage>
</organism>
<reference evidence="1" key="1">
    <citation type="journal article" date="2005" name="Genome Res.">
        <title>Gene and alternative splicing annotation with AIR.</title>
        <authorList>
            <person name="Florea L."/>
            <person name="Di Francesco V."/>
            <person name="Miller J."/>
            <person name="Turner R."/>
            <person name="Yao A."/>
            <person name="Harris M."/>
            <person name="Walenz B."/>
            <person name="Mobarry C."/>
            <person name="Merkulov G.V."/>
            <person name="Charlab R."/>
            <person name="Dew I."/>
            <person name="Deng Z."/>
            <person name="Istrail S."/>
            <person name="Li P."/>
            <person name="Sutton G."/>
        </authorList>
    </citation>
    <scope>NUCLEOTIDE SEQUENCE</scope>
    <source>
        <strain evidence="1">BN</strain>
    </source>
</reference>
<accession>A6KCT6</accession>
<dbReference type="EMBL" id="CH474035">
    <property type="protein sequence ID" value="EDL86855.1"/>
    <property type="molecule type" value="Genomic_DNA"/>
</dbReference>
<dbReference type="EMBL" id="CH474035">
    <property type="protein sequence ID" value="EDL86856.1"/>
    <property type="molecule type" value="Genomic_DNA"/>
</dbReference>
<evidence type="ECO:0000313" key="2">
    <source>
        <dbReference type="Proteomes" id="UP000234681"/>
    </source>
</evidence>
<protein>
    <submittedName>
        <fullName evidence="1">RCG50706, isoform CRA_a</fullName>
    </submittedName>
</protein>
<name>A6KCT6_RAT</name>
<dbReference type="AlphaFoldDB" id="A6KCT6"/>
<sequence>MCVLGQSRPCRPWLREVRELNVYIQLNHTAKARFEKLRSWQWVRADRLWGGGNTTAQEPHLYPGNADSRKGSWARRRLCWGGPLALDRCLRCVWKGHEEKVGAQTSECGYGAGGESNTSPRVDSHIRPCHPALAGACPFRQSVRPSVPNSLLSSFSY</sequence>
<dbReference type="Proteomes" id="UP000234681">
    <property type="component" value="Chromosome 7"/>
</dbReference>